<dbReference type="OrthoDB" id="6160250at2759"/>
<accession>A0A9P0FZK3</accession>
<keyword evidence="3" id="KW-1003">Cell membrane</keyword>
<keyword evidence="8" id="KW-0675">Receptor</keyword>
<dbReference type="EMBL" id="OU963862">
    <property type="protein sequence ID" value="CAH0753683.1"/>
    <property type="molecule type" value="Genomic_DNA"/>
</dbReference>
<reference evidence="14" key="1">
    <citation type="submission" date="2021-12" db="EMBL/GenBank/DDBJ databases">
        <authorList>
            <person name="King R."/>
        </authorList>
    </citation>
    <scope>NUCLEOTIDE SEQUENCE</scope>
</reference>
<evidence type="ECO:0000256" key="5">
    <source>
        <dbReference type="ARBA" id="ARBA00022989"/>
    </source>
</evidence>
<comment type="subcellular location">
    <subcellularLocation>
        <location evidence="1">Cell membrane</location>
        <topology evidence="1">Multi-pass membrane protein</topology>
    </subcellularLocation>
</comment>
<keyword evidence="9" id="KW-0325">Glycoprotein</keyword>
<evidence type="ECO:0000313" key="15">
    <source>
        <dbReference type="Proteomes" id="UP001152759"/>
    </source>
</evidence>
<feature type="domain" description="G-protein coupled receptors family 2 profile 1" evidence="12">
    <location>
        <begin position="22"/>
        <end position="106"/>
    </location>
</feature>
<dbReference type="SUPFAM" id="SSF81321">
    <property type="entry name" value="Family A G protein-coupled receptor-like"/>
    <property type="match status" value="1"/>
</dbReference>
<evidence type="ECO:0000256" key="6">
    <source>
        <dbReference type="ARBA" id="ARBA00023040"/>
    </source>
</evidence>
<dbReference type="AlphaFoldDB" id="A0A9P0FZK3"/>
<evidence type="ECO:0000256" key="8">
    <source>
        <dbReference type="ARBA" id="ARBA00023170"/>
    </source>
</evidence>
<keyword evidence="10" id="KW-0807">Transducer</keyword>
<dbReference type="PANTHER" id="PTHR45620:SF32">
    <property type="entry name" value="DIURETIC HORMONE 31 RECEPTOR, ISOFORM C"/>
    <property type="match status" value="1"/>
</dbReference>
<feature type="transmembrane region" description="Helical" evidence="11">
    <location>
        <begin position="341"/>
        <end position="365"/>
    </location>
</feature>
<evidence type="ECO:0000256" key="9">
    <source>
        <dbReference type="ARBA" id="ARBA00023180"/>
    </source>
</evidence>
<keyword evidence="4 11" id="KW-0812">Transmembrane</keyword>
<protein>
    <recommendedName>
        <fullName evidence="16">Calcitonin receptor</fullName>
    </recommendedName>
</protein>
<evidence type="ECO:0000256" key="7">
    <source>
        <dbReference type="ARBA" id="ARBA00023136"/>
    </source>
</evidence>
<feature type="transmembrane region" description="Helical" evidence="11">
    <location>
        <begin position="310"/>
        <end position="329"/>
    </location>
</feature>
<keyword evidence="6" id="KW-0297">G-protein coupled receptor</keyword>
<feature type="transmembrane region" description="Helical" evidence="11">
    <location>
        <begin position="153"/>
        <end position="171"/>
    </location>
</feature>
<proteinExistence type="inferred from homology"/>
<keyword evidence="7 11" id="KW-0472">Membrane</keyword>
<evidence type="ECO:0000256" key="11">
    <source>
        <dbReference type="SAM" id="Phobius"/>
    </source>
</evidence>
<dbReference type="Pfam" id="PF02793">
    <property type="entry name" value="HRM"/>
    <property type="match status" value="1"/>
</dbReference>
<dbReference type="PROSITE" id="PS00649">
    <property type="entry name" value="G_PROTEIN_RECEP_F2_1"/>
    <property type="match status" value="1"/>
</dbReference>
<feature type="domain" description="G-protein coupled receptors family 2 profile 2" evidence="13">
    <location>
        <begin position="114"/>
        <end position="366"/>
    </location>
</feature>
<evidence type="ECO:0000256" key="10">
    <source>
        <dbReference type="ARBA" id="ARBA00023224"/>
    </source>
</evidence>
<dbReference type="PROSITE" id="PS50227">
    <property type="entry name" value="G_PROTEIN_RECEP_F2_3"/>
    <property type="match status" value="1"/>
</dbReference>
<dbReference type="InterPro" id="IPR036445">
    <property type="entry name" value="GPCR_2_extracell_dom_sf"/>
</dbReference>
<keyword evidence="15" id="KW-1185">Reference proteome</keyword>
<comment type="similarity">
    <text evidence="2">Belongs to the G-protein coupled receptor 2 family.</text>
</comment>
<dbReference type="GO" id="GO:0007188">
    <property type="term" value="P:adenylate cyclase-modulating G protein-coupled receptor signaling pathway"/>
    <property type="evidence" value="ECO:0007669"/>
    <property type="project" value="TreeGrafter"/>
</dbReference>
<dbReference type="InterPro" id="IPR001879">
    <property type="entry name" value="GPCR_2_extracellular_dom"/>
</dbReference>
<dbReference type="GO" id="GO:0008528">
    <property type="term" value="F:G protein-coupled peptide receptor activity"/>
    <property type="evidence" value="ECO:0007669"/>
    <property type="project" value="TreeGrafter"/>
</dbReference>
<feature type="transmembrane region" description="Helical" evidence="11">
    <location>
        <begin position="121"/>
        <end position="141"/>
    </location>
</feature>
<dbReference type="Proteomes" id="UP001152759">
    <property type="component" value="Chromosome 1"/>
</dbReference>
<name>A0A9P0FZK3_BEMTA</name>
<evidence type="ECO:0000259" key="13">
    <source>
        <dbReference type="PROSITE" id="PS50261"/>
    </source>
</evidence>
<evidence type="ECO:0000256" key="4">
    <source>
        <dbReference type="ARBA" id="ARBA00022692"/>
    </source>
</evidence>
<evidence type="ECO:0000259" key="12">
    <source>
        <dbReference type="PROSITE" id="PS50227"/>
    </source>
</evidence>
<keyword evidence="5 11" id="KW-1133">Transmembrane helix</keyword>
<evidence type="ECO:0000313" key="14">
    <source>
        <dbReference type="EMBL" id="CAH0753683.1"/>
    </source>
</evidence>
<dbReference type="InterPro" id="IPR017981">
    <property type="entry name" value="GPCR_2-like_7TM"/>
</dbReference>
<gene>
    <name evidence="14" type="ORF">BEMITA_LOCUS994</name>
</gene>
<organism evidence="14 15">
    <name type="scientific">Bemisia tabaci</name>
    <name type="common">Sweetpotato whitefly</name>
    <name type="synonym">Aleurodes tabaci</name>
    <dbReference type="NCBI Taxonomy" id="7038"/>
    <lineage>
        <taxon>Eukaryota</taxon>
        <taxon>Metazoa</taxon>
        <taxon>Ecdysozoa</taxon>
        <taxon>Arthropoda</taxon>
        <taxon>Hexapoda</taxon>
        <taxon>Insecta</taxon>
        <taxon>Pterygota</taxon>
        <taxon>Neoptera</taxon>
        <taxon>Paraneoptera</taxon>
        <taxon>Hemiptera</taxon>
        <taxon>Sternorrhyncha</taxon>
        <taxon>Aleyrodoidea</taxon>
        <taxon>Aleyrodidae</taxon>
        <taxon>Aleyrodinae</taxon>
        <taxon>Bemisia</taxon>
    </lineage>
</organism>
<dbReference type="PRINTS" id="PR00249">
    <property type="entry name" value="GPCRSECRETIN"/>
</dbReference>
<evidence type="ECO:0000256" key="1">
    <source>
        <dbReference type="ARBA" id="ARBA00004651"/>
    </source>
</evidence>
<dbReference type="Gene3D" id="4.10.1240.10">
    <property type="entry name" value="GPCR, family 2, extracellular hormone receptor domain"/>
    <property type="match status" value="1"/>
</dbReference>
<feature type="transmembrane region" description="Helical" evidence="11">
    <location>
        <begin position="262"/>
        <end position="289"/>
    </location>
</feature>
<dbReference type="InterPro" id="IPR050332">
    <property type="entry name" value="GPCR_2"/>
</dbReference>
<dbReference type="Pfam" id="PF00002">
    <property type="entry name" value="7tm_2"/>
    <property type="match status" value="1"/>
</dbReference>
<dbReference type="GO" id="GO:0007166">
    <property type="term" value="P:cell surface receptor signaling pathway"/>
    <property type="evidence" value="ECO:0007669"/>
    <property type="project" value="InterPro"/>
</dbReference>
<evidence type="ECO:0000256" key="2">
    <source>
        <dbReference type="ARBA" id="ARBA00005314"/>
    </source>
</evidence>
<dbReference type="KEGG" id="btab:109038096"/>
<evidence type="ECO:0000256" key="3">
    <source>
        <dbReference type="ARBA" id="ARBA00022475"/>
    </source>
</evidence>
<dbReference type="SMART" id="SM00008">
    <property type="entry name" value="HormR"/>
    <property type="match status" value="1"/>
</dbReference>
<dbReference type="PANTHER" id="PTHR45620">
    <property type="entry name" value="PDF RECEPTOR-LIKE PROTEIN-RELATED"/>
    <property type="match status" value="1"/>
</dbReference>
<dbReference type="SUPFAM" id="SSF111418">
    <property type="entry name" value="Hormone receptor domain"/>
    <property type="match status" value="1"/>
</dbReference>
<sequence length="418" mass="48289">METDQFYGNLSLFEIIQERRQRCDESIQNSTSIPLQGTHCPVTFDGWSCWPTTLASTSAYVPCPFWIEGFDPKRSAHKDCDENGTWFRHPSSNKPWSNYTTCVDTEDLNVRLQVIGIYETGYLVSLVALLISLATLSYFKALRCPRNTMHKNLFTSFAVNNFLWLLWYRLIVTEPEVINENGVGCQVLHVVLHYFLLTNYFWMLAEGFYLHTLLVSAFISEERLVRWLYVLGWVTPIPIIFLYTVLRLYYQATDQCWLVEGFMMVLIIPVSLSMALNLVFLCNIVRVLLIKLRAGPTHLTEGRPSRTLLQAFRATLLLLPLLGLHYLLTPFRPPKGHPLEVIYDIMSSATASFQGLCVATLFCFCNGEVIAQVKRRWQFVVFRPRMNSYTATTVSVRQVRPSRYIRKTLCLCLFSMFI</sequence>
<feature type="transmembrane region" description="Helical" evidence="11">
    <location>
        <begin position="227"/>
        <end position="250"/>
    </location>
</feature>
<feature type="transmembrane region" description="Helical" evidence="11">
    <location>
        <begin position="191"/>
        <end position="215"/>
    </location>
</feature>
<dbReference type="Gene3D" id="1.20.1070.10">
    <property type="entry name" value="Rhodopsin 7-helix transmembrane proteins"/>
    <property type="match status" value="1"/>
</dbReference>
<dbReference type="InterPro" id="IPR000832">
    <property type="entry name" value="GPCR_2_secretin-like"/>
</dbReference>
<dbReference type="PROSITE" id="PS50261">
    <property type="entry name" value="G_PROTEIN_RECEP_F2_4"/>
    <property type="match status" value="1"/>
</dbReference>
<dbReference type="GO" id="GO:0005886">
    <property type="term" value="C:plasma membrane"/>
    <property type="evidence" value="ECO:0007669"/>
    <property type="project" value="UniProtKB-SubCell"/>
</dbReference>
<dbReference type="InterPro" id="IPR017983">
    <property type="entry name" value="GPCR_2_secretin-like_CS"/>
</dbReference>
<evidence type="ECO:0008006" key="16">
    <source>
        <dbReference type="Google" id="ProtNLM"/>
    </source>
</evidence>